<dbReference type="EMBL" id="JABSTQ010000663">
    <property type="protein sequence ID" value="KAG0445259.1"/>
    <property type="molecule type" value="Genomic_DNA"/>
</dbReference>
<organism evidence="1 2">
    <name type="scientific">Ixodes persulcatus</name>
    <name type="common">Taiga tick</name>
    <dbReference type="NCBI Taxonomy" id="34615"/>
    <lineage>
        <taxon>Eukaryota</taxon>
        <taxon>Metazoa</taxon>
        <taxon>Ecdysozoa</taxon>
        <taxon>Arthropoda</taxon>
        <taxon>Chelicerata</taxon>
        <taxon>Arachnida</taxon>
        <taxon>Acari</taxon>
        <taxon>Parasitiformes</taxon>
        <taxon>Ixodida</taxon>
        <taxon>Ixodoidea</taxon>
        <taxon>Ixodidae</taxon>
        <taxon>Ixodinae</taxon>
        <taxon>Ixodes</taxon>
    </lineage>
</organism>
<sequence length="155" mass="17074">MPAPSAPRKFHTIHKFGKKRKKGPKKLVNASSQPPASRDIANEVRDAEREHVTDVTSTAASAAANSTERVRLDTPVLSVSEIIERKEKAEKRLEELSSTELNLDPSKKCMKRGAEKDLRQSAASESKRAGQDNVQKAMKKKHAGKMHTDYAPGGF</sequence>
<name>A0AC60R053_IXOPE</name>
<evidence type="ECO:0000313" key="1">
    <source>
        <dbReference type="EMBL" id="KAG0445259.1"/>
    </source>
</evidence>
<reference evidence="1 2" key="1">
    <citation type="journal article" date="2020" name="Cell">
        <title>Large-Scale Comparative Analyses of Tick Genomes Elucidate Their Genetic Diversity and Vector Capacities.</title>
        <authorList>
            <consortium name="Tick Genome and Microbiome Consortium (TIGMIC)"/>
            <person name="Jia N."/>
            <person name="Wang J."/>
            <person name="Shi W."/>
            <person name="Du L."/>
            <person name="Sun Y."/>
            <person name="Zhan W."/>
            <person name="Jiang J.F."/>
            <person name="Wang Q."/>
            <person name="Zhang B."/>
            <person name="Ji P."/>
            <person name="Bell-Sakyi L."/>
            <person name="Cui X.M."/>
            <person name="Yuan T.T."/>
            <person name="Jiang B.G."/>
            <person name="Yang W.F."/>
            <person name="Lam T.T."/>
            <person name="Chang Q.C."/>
            <person name="Ding S.J."/>
            <person name="Wang X.J."/>
            <person name="Zhu J.G."/>
            <person name="Ruan X.D."/>
            <person name="Zhao L."/>
            <person name="Wei J.T."/>
            <person name="Ye R.Z."/>
            <person name="Que T.C."/>
            <person name="Du C.H."/>
            <person name="Zhou Y.H."/>
            <person name="Cheng J.X."/>
            <person name="Dai P.F."/>
            <person name="Guo W.B."/>
            <person name="Han X.H."/>
            <person name="Huang E.J."/>
            <person name="Li L.F."/>
            <person name="Wei W."/>
            <person name="Gao Y.C."/>
            <person name="Liu J.Z."/>
            <person name="Shao H.Z."/>
            <person name="Wang X."/>
            <person name="Wang C.C."/>
            <person name="Yang T.C."/>
            <person name="Huo Q.B."/>
            <person name="Li W."/>
            <person name="Chen H.Y."/>
            <person name="Chen S.E."/>
            <person name="Zhou L.G."/>
            <person name="Ni X.B."/>
            <person name="Tian J.H."/>
            <person name="Sheng Y."/>
            <person name="Liu T."/>
            <person name="Pan Y.S."/>
            <person name="Xia L.Y."/>
            <person name="Li J."/>
            <person name="Zhao F."/>
            <person name="Cao W.C."/>
        </authorList>
    </citation>
    <scope>NUCLEOTIDE SEQUENCE [LARGE SCALE GENOMIC DNA]</scope>
    <source>
        <strain evidence="1">Iper-2018</strain>
    </source>
</reference>
<accession>A0AC60R053</accession>
<gene>
    <name evidence="1" type="ORF">HPB47_017697</name>
</gene>
<keyword evidence="2" id="KW-1185">Reference proteome</keyword>
<dbReference type="Proteomes" id="UP000805193">
    <property type="component" value="Unassembled WGS sequence"/>
</dbReference>
<protein>
    <submittedName>
        <fullName evidence="1">Uncharacterized protein</fullName>
    </submittedName>
</protein>
<proteinExistence type="predicted"/>
<evidence type="ECO:0000313" key="2">
    <source>
        <dbReference type="Proteomes" id="UP000805193"/>
    </source>
</evidence>
<comment type="caution">
    <text evidence="1">The sequence shown here is derived from an EMBL/GenBank/DDBJ whole genome shotgun (WGS) entry which is preliminary data.</text>
</comment>